<feature type="transmembrane region" description="Helical" evidence="2">
    <location>
        <begin position="40"/>
        <end position="58"/>
    </location>
</feature>
<evidence type="ECO:0000313" key="3">
    <source>
        <dbReference type="EMBL" id="KAK9873803.1"/>
    </source>
</evidence>
<evidence type="ECO:0000256" key="1">
    <source>
        <dbReference type="SAM" id="MobiDB-lite"/>
    </source>
</evidence>
<feature type="region of interest" description="Disordered" evidence="1">
    <location>
        <begin position="87"/>
        <end position="111"/>
    </location>
</feature>
<keyword evidence="2" id="KW-0812">Transmembrane</keyword>
<protein>
    <submittedName>
        <fullName evidence="3">Uncharacterized protein</fullName>
    </submittedName>
</protein>
<dbReference type="AlphaFoldDB" id="A0AAW1TU47"/>
<evidence type="ECO:0000313" key="4">
    <source>
        <dbReference type="Proteomes" id="UP001431783"/>
    </source>
</evidence>
<evidence type="ECO:0000256" key="2">
    <source>
        <dbReference type="SAM" id="Phobius"/>
    </source>
</evidence>
<gene>
    <name evidence="3" type="ORF">WA026_002164</name>
</gene>
<name>A0AAW1TU47_9CUCU</name>
<keyword evidence="2" id="KW-1133">Transmembrane helix</keyword>
<keyword evidence="4" id="KW-1185">Reference proteome</keyword>
<sequence length="111" mass="11789">MQNVFGKNNIRTSCLQYKRSDVGPKKQNHLRQSQKKLHRMSKVFVFILFGLLVGLVMGQQGGGNSLGGNVGGIQGVGGVGGGHIIPPIGPIHNFPGPQGVQLPQGGQRPLR</sequence>
<dbReference type="Proteomes" id="UP001431783">
    <property type="component" value="Unassembled WGS sequence"/>
</dbReference>
<dbReference type="EMBL" id="JARQZJ010000031">
    <property type="protein sequence ID" value="KAK9873803.1"/>
    <property type="molecule type" value="Genomic_DNA"/>
</dbReference>
<accession>A0AAW1TU47</accession>
<keyword evidence="2" id="KW-0472">Membrane</keyword>
<organism evidence="3 4">
    <name type="scientific">Henosepilachna vigintioctopunctata</name>
    <dbReference type="NCBI Taxonomy" id="420089"/>
    <lineage>
        <taxon>Eukaryota</taxon>
        <taxon>Metazoa</taxon>
        <taxon>Ecdysozoa</taxon>
        <taxon>Arthropoda</taxon>
        <taxon>Hexapoda</taxon>
        <taxon>Insecta</taxon>
        <taxon>Pterygota</taxon>
        <taxon>Neoptera</taxon>
        <taxon>Endopterygota</taxon>
        <taxon>Coleoptera</taxon>
        <taxon>Polyphaga</taxon>
        <taxon>Cucujiformia</taxon>
        <taxon>Coccinelloidea</taxon>
        <taxon>Coccinellidae</taxon>
        <taxon>Epilachninae</taxon>
        <taxon>Epilachnini</taxon>
        <taxon>Henosepilachna</taxon>
    </lineage>
</organism>
<reference evidence="3 4" key="1">
    <citation type="submission" date="2023-03" db="EMBL/GenBank/DDBJ databases">
        <title>Genome insight into feeding habits of ladybird beetles.</title>
        <authorList>
            <person name="Li H.-S."/>
            <person name="Huang Y.-H."/>
            <person name="Pang H."/>
        </authorList>
    </citation>
    <scope>NUCLEOTIDE SEQUENCE [LARGE SCALE GENOMIC DNA]</scope>
    <source>
        <strain evidence="3">SYSU_2023b</strain>
        <tissue evidence="3">Whole body</tissue>
    </source>
</reference>
<comment type="caution">
    <text evidence="3">The sequence shown here is derived from an EMBL/GenBank/DDBJ whole genome shotgun (WGS) entry which is preliminary data.</text>
</comment>
<proteinExistence type="predicted"/>